<protein>
    <recommendedName>
        <fullName evidence="4">Ankyrin</fullName>
    </recommendedName>
</protein>
<reference evidence="2 3" key="1">
    <citation type="submission" date="2020-03" db="EMBL/GenBank/DDBJ databases">
        <title>A novel species.</title>
        <authorList>
            <person name="Gao J."/>
        </authorList>
    </citation>
    <scope>NUCLEOTIDE SEQUENCE [LARGE SCALE GENOMIC DNA]</scope>
    <source>
        <strain evidence="2 3">QMT-12</strain>
    </source>
</reference>
<keyword evidence="3" id="KW-1185">Reference proteome</keyword>
<accession>A0A6G9H090</accession>
<dbReference type="AlphaFoldDB" id="A0A6G9H090"/>
<evidence type="ECO:0000256" key="1">
    <source>
        <dbReference type="SAM" id="MobiDB-lite"/>
    </source>
</evidence>
<dbReference type="Proteomes" id="UP000501179">
    <property type="component" value="Chromosome"/>
</dbReference>
<feature type="compositionally biased region" description="Gly residues" evidence="1">
    <location>
        <begin position="109"/>
        <end position="120"/>
    </location>
</feature>
<organism evidence="2 3">
    <name type="scientific">Streptomyces liangshanensis</name>
    <dbReference type="NCBI Taxonomy" id="2717324"/>
    <lineage>
        <taxon>Bacteria</taxon>
        <taxon>Bacillati</taxon>
        <taxon>Actinomycetota</taxon>
        <taxon>Actinomycetes</taxon>
        <taxon>Kitasatosporales</taxon>
        <taxon>Streptomycetaceae</taxon>
        <taxon>Streptomyces</taxon>
    </lineage>
</organism>
<name>A0A6G9H090_9ACTN</name>
<dbReference type="EMBL" id="CP050177">
    <property type="protein sequence ID" value="QIQ03631.1"/>
    <property type="molecule type" value="Genomic_DNA"/>
</dbReference>
<evidence type="ECO:0008006" key="4">
    <source>
        <dbReference type="Google" id="ProtNLM"/>
    </source>
</evidence>
<gene>
    <name evidence="2" type="ORF">HA039_15990</name>
</gene>
<proteinExistence type="predicted"/>
<dbReference type="KEGG" id="slia:HA039_15990"/>
<sequence length="242" mass="26017">MITGSSRVGVRHPVTVYESHVTVLCGGDELGRLERWAARRGGVKFTHIELARGRTSSQPMLTLCGSRASYADEVSAVNDMVGQLARDGFAVARVKVECAPWAAEVPRGGGEVSAVGGDGPAAGRDVQAAEGDGPAAGAGRGGRHFEHHVKLLLDPAYDREALVALAVRHGAHVSRNARRRREDGREERFVTQRCHDGGSVRAELVLDALLADLRRYEVVHVEREYVLLDSGPQLDEGWLGSA</sequence>
<feature type="region of interest" description="Disordered" evidence="1">
    <location>
        <begin position="109"/>
        <end position="141"/>
    </location>
</feature>
<evidence type="ECO:0000313" key="3">
    <source>
        <dbReference type="Proteomes" id="UP000501179"/>
    </source>
</evidence>
<evidence type="ECO:0000313" key="2">
    <source>
        <dbReference type="EMBL" id="QIQ03631.1"/>
    </source>
</evidence>